<dbReference type="EMBL" id="CP009920">
    <property type="protein sequence ID" value="AJI20851.1"/>
    <property type="molecule type" value="Genomic_DNA"/>
</dbReference>
<evidence type="ECO:0000256" key="2">
    <source>
        <dbReference type="ARBA" id="ARBA00005262"/>
    </source>
</evidence>
<dbReference type="GeneID" id="93643476"/>
<keyword evidence="6" id="KW-0472">Membrane</keyword>
<dbReference type="HOGENOM" id="CLU_018106_1_2_9"/>
<evidence type="ECO:0000313" key="7">
    <source>
        <dbReference type="EMBL" id="AJI20851.1"/>
    </source>
</evidence>
<dbReference type="Pfam" id="PF02417">
    <property type="entry name" value="Chromate_transp"/>
    <property type="match status" value="1"/>
</dbReference>
<dbReference type="GO" id="GO:0005886">
    <property type="term" value="C:plasma membrane"/>
    <property type="evidence" value="ECO:0007669"/>
    <property type="project" value="UniProtKB-SubCell"/>
</dbReference>
<evidence type="ECO:0000256" key="4">
    <source>
        <dbReference type="ARBA" id="ARBA00022692"/>
    </source>
</evidence>
<keyword evidence="3" id="KW-1003">Cell membrane</keyword>
<evidence type="ECO:0000313" key="8">
    <source>
        <dbReference type="Proteomes" id="UP000031829"/>
    </source>
</evidence>
<dbReference type="GO" id="GO:0015109">
    <property type="term" value="F:chromate transmembrane transporter activity"/>
    <property type="evidence" value="ECO:0007669"/>
    <property type="project" value="InterPro"/>
</dbReference>
<dbReference type="AlphaFoldDB" id="A0A0B6ABD4"/>
<dbReference type="PANTHER" id="PTHR43663">
    <property type="entry name" value="CHROMATE TRANSPORT PROTEIN-RELATED"/>
    <property type="match status" value="1"/>
</dbReference>
<keyword evidence="5" id="KW-1133">Transmembrane helix</keyword>
<proteinExistence type="inferred from homology"/>
<gene>
    <name evidence="7" type="ORF">BG04_5533</name>
</gene>
<dbReference type="KEGG" id="bmeg:BG04_5533"/>
<evidence type="ECO:0000256" key="6">
    <source>
        <dbReference type="ARBA" id="ARBA00023136"/>
    </source>
</evidence>
<dbReference type="RefSeq" id="WP_034650813.1">
    <property type="nucleotide sequence ID" value="NZ_BCVB01000006.1"/>
</dbReference>
<accession>A0A0B6ABD4</accession>
<dbReference type="Proteomes" id="UP000031829">
    <property type="component" value="Chromosome"/>
</dbReference>
<sequence>MIYIQLFMAFFVSNILGYGGGPASIPLIQKEVVDHYHWLTVKEFSEMLAIGNALPGPIATKMAGFIGYQQAGILGSVIALFATIAPSVLLLVILLRILFKYKDSPNVKKMTNYIRPVIAILLGLMAYEFFMNSYGDSGIWQTLFLVAASFVLLEKLRVHPAFVIVGALVYGAVFLA</sequence>
<name>A0A0B6ABD4_PRIM2</name>
<dbReference type="InterPro" id="IPR052518">
    <property type="entry name" value="CHR_Transporter"/>
</dbReference>
<dbReference type="PANTHER" id="PTHR43663:SF1">
    <property type="entry name" value="CHROMATE TRANSPORTER"/>
    <property type="match status" value="1"/>
</dbReference>
<dbReference type="InterPro" id="IPR003370">
    <property type="entry name" value="Chromate_transpt"/>
</dbReference>
<protein>
    <submittedName>
        <fullName evidence="7">Chromate transporter family protein</fullName>
    </submittedName>
</protein>
<organism evidence="7 8">
    <name type="scientific">Priestia megaterium (strain ATCC 14581 / DSM 32 / CCUG 1817 / JCM 2506 / NBRC 15308 / NCIMB 9376 / NCTC 10342 / NRRL B-14308 / VKM B-512 / Ford 19)</name>
    <name type="common">Bacillus megaterium</name>
    <dbReference type="NCBI Taxonomy" id="1348623"/>
    <lineage>
        <taxon>Bacteria</taxon>
        <taxon>Bacillati</taxon>
        <taxon>Bacillota</taxon>
        <taxon>Bacilli</taxon>
        <taxon>Bacillales</taxon>
        <taxon>Bacillaceae</taxon>
        <taxon>Priestia</taxon>
    </lineage>
</organism>
<evidence type="ECO:0000256" key="5">
    <source>
        <dbReference type="ARBA" id="ARBA00022989"/>
    </source>
</evidence>
<reference evidence="7 8" key="1">
    <citation type="journal article" date="2015" name="Genome Announc.">
        <title>Complete genome sequences for 35 biothreat assay-relevant bacillus species.</title>
        <authorList>
            <person name="Johnson S.L."/>
            <person name="Daligault H.E."/>
            <person name="Davenport K.W."/>
            <person name="Jaissle J."/>
            <person name="Frey K.G."/>
            <person name="Ladner J.T."/>
            <person name="Broomall S.M."/>
            <person name="Bishop-Lilly K.A."/>
            <person name="Bruce D.C."/>
            <person name="Gibbons H.S."/>
            <person name="Coyne S.R."/>
            <person name="Lo C.C."/>
            <person name="Meincke L."/>
            <person name="Munk A.C."/>
            <person name="Koroleva G.I."/>
            <person name="Rosenzweig C.N."/>
            <person name="Palacios G.F."/>
            <person name="Redden C.L."/>
            <person name="Minogue T.D."/>
            <person name="Chain P.S."/>
        </authorList>
    </citation>
    <scope>NUCLEOTIDE SEQUENCE [LARGE SCALE GENOMIC DNA]</scope>
    <source>
        <strain evidence="8">ATCC 14581 / DSM 32 / JCM 2506 / NBRC 15308 / NCIMB 9376 / NCTC 10342 / NRRL B-14308 / VKM B-512</strain>
    </source>
</reference>
<keyword evidence="4" id="KW-0812">Transmembrane</keyword>
<comment type="subcellular location">
    <subcellularLocation>
        <location evidence="1">Cell membrane</location>
        <topology evidence="1">Multi-pass membrane protein</topology>
    </subcellularLocation>
</comment>
<evidence type="ECO:0000256" key="3">
    <source>
        <dbReference type="ARBA" id="ARBA00022475"/>
    </source>
</evidence>
<evidence type="ECO:0000256" key="1">
    <source>
        <dbReference type="ARBA" id="ARBA00004651"/>
    </source>
</evidence>
<comment type="similarity">
    <text evidence="2">Belongs to the chromate ion transporter (CHR) (TC 2.A.51) family.</text>
</comment>